<feature type="coiled-coil region" evidence="1">
    <location>
        <begin position="821"/>
        <end position="848"/>
    </location>
</feature>
<dbReference type="PROSITE" id="PS50011">
    <property type="entry name" value="PROTEIN_KINASE_DOM"/>
    <property type="match status" value="2"/>
</dbReference>
<dbReference type="PANTHER" id="PTHR44329:SF214">
    <property type="entry name" value="PROTEIN KINASE DOMAIN-CONTAINING PROTEIN"/>
    <property type="match status" value="1"/>
</dbReference>
<protein>
    <recommendedName>
        <fullName evidence="3">Protein kinase domain-containing protein</fullName>
    </recommendedName>
</protein>
<dbReference type="Proteomes" id="UP000663843">
    <property type="component" value="Unassembled WGS sequence"/>
</dbReference>
<evidence type="ECO:0000313" key="4">
    <source>
        <dbReference type="EMBL" id="CAE6367489.1"/>
    </source>
</evidence>
<evidence type="ECO:0000259" key="3">
    <source>
        <dbReference type="PROSITE" id="PS50011"/>
    </source>
</evidence>
<keyword evidence="1" id="KW-0175">Coiled coil</keyword>
<proteinExistence type="predicted"/>
<dbReference type="InterPro" id="IPR008271">
    <property type="entry name" value="Ser/Thr_kinase_AS"/>
</dbReference>
<reference evidence="4" key="1">
    <citation type="submission" date="2021-01" db="EMBL/GenBank/DDBJ databases">
        <authorList>
            <person name="Kaushik A."/>
        </authorList>
    </citation>
    <scope>NUCLEOTIDE SEQUENCE</scope>
    <source>
        <strain evidence="4">AG2-2IIIB</strain>
    </source>
</reference>
<dbReference type="GO" id="GO:0004674">
    <property type="term" value="F:protein serine/threonine kinase activity"/>
    <property type="evidence" value="ECO:0007669"/>
    <property type="project" value="TreeGrafter"/>
</dbReference>
<dbReference type="InterPro" id="IPR000719">
    <property type="entry name" value="Prot_kinase_dom"/>
</dbReference>
<dbReference type="Gene3D" id="1.20.1170.10">
    <property type="match status" value="1"/>
</dbReference>
<feature type="domain" description="Protein kinase" evidence="3">
    <location>
        <begin position="47"/>
        <end position="333"/>
    </location>
</feature>
<feature type="coiled-coil region" evidence="1">
    <location>
        <begin position="903"/>
        <end position="930"/>
    </location>
</feature>
<feature type="compositionally biased region" description="Basic and acidic residues" evidence="2">
    <location>
        <begin position="643"/>
        <end position="655"/>
    </location>
</feature>
<dbReference type="Gene3D" id="1.10.510.10">
    <property type="entry name" value="Transferase(Phosphotransferase) domain 1"/>
    <property type="match status" value="2"/>
</dbReference>
<dbReference type="Pfam" id="PF07714">
    <property type="entry name" value="PK_Tyr_Ser-Thr"/>
    <property type="match status" value="1"/>
</dbReference>
<dbReference type="InterPro" id="IPR011009">
    <property type="entry name" value="Kinase-like_dom_sf"/>
</dbReference>
<dbReference type="SUPFAM" id="SSF56112">
    <property type="entry name" value="Protein kinase-like (PK-like)"/>
    <property type="match status" value="2"/>
</dbReference>
<dbReference type="InterPro" id="IPR001245">
    <property type="entry name" value="Ser-Thr/Tyr_kinase_cat_dom"/>
</dbReference>
<comment type="caution">
    <text evidence="4">The sequence shown here is derived from an EMBL/GenBank/DDBJ whole genome shotgun (WGS) entry which is preliminary data.</text>
</comment>
<evidence type="ECO:0000313" key="5">
    <source>
        <dbReference type="Proteomes" id="UP000663843"/>
    </source>
</evidence>
<dbReference type="Pfam" id="PF00069">
    <property type="entry name" value="Pkinase"/>
    <property type="match status" value="1"/>
</dbReference>
<dbReference type="PROSITE" id="PS00108">
    <property type="entry name" value="PROTEIN_KINASE_ST"/>
    <property type="match status" value="1"/>
</dbReference>
<dbReference type="AlphaFoldDB" id="A0A8H2WFU6"/>
<dbReference type="EMBL" id="CAJMWT010000961">
    <property type="protein sequence ID" value="CAE6367489.1"/>
    <property type="molecule type" value="Genomic_DNA"/>
</dbReference>
<organism evidence="4 5">
    <name type="scientific">Rhizoctonia solani</name>
    <dbReference type="NCBI Taxonomy" id="456999"/>
    <lineage>
        <taxon>Eukaryota</taxon>
        <taxon>Fungi</taxon>
        <taxon>Dikarya</taxon>
        <taxon>Basidiomycota</taxon>
        <taxon>Agaricomycotina</taxon>
        <taxon>Agaricomycetes</taxon>
        <taxon>Cantharellales</taxon>
        <taxon>Ceratobasidiaceae</taxon>
        <taxon>Rhizoctonia</taxon>
    </lineage>
</organism>
<dbReference type="GO" id="GO:0005524">
    <property type="term" value="F:ATP binding"/>
    <property type="evidence" value="ECO:0007669"/>
    <property type="project" value="InterPro"/>
</dbReference>
<evidence type="ECO:0000256" key="1">
    <source>
        <dbReference type="SAM" id="Coils"/>
    </source>
</evidence>
<gene>
    <name evidence="4" type="ORF">RDB_LOCUS16267</name>
</gene>
<dbReference type="PANTHER" id="PTHR44329">
    <property type="entry name" value="SERINE/THREONINE-PROTEIN KINASE TNNI3K-RELATED"/>
    <property type="match status" value="1"/>
</dbReference>
<name>A0A8H2WFU6_9AGAM</name>
<feature type="region of interest" description="Disordered" evidence="2">
    <location>
        <begin position="643"/>
        <end position="665"/>
    </location>
</feature>
<sequence length="1020" mass="113897">MAQRPSGTGTYGGSTGSTISSSMTAEEILPLLIVHGCEDITSQLDTSKVGPVICNGGFGDVHYGALQNKAQVAVKCLRMLGVNDSNDKQLKLAARELYVWSKCRHRNILKLLGVANYNNQIAMVSPWMTNGDLPRYLSKYPEADRYILVKVMCSQVADAVAYLKDNKIVSICVHANLDLALIPLANVKVHGDIKGTNILISEYHVPKLTDFGSSALSKYTTLAFTVGNGTQPVMTLRWTAPEIFIEGTVHTFESDVYALGMTILEAFTGLVPYANLPHQTAVMGRLMQRIHPERPQECLGGKFPDALWILLKSSWDTVPVNRPTAHSIRNTLMDMRPTEDNRVELAARLLSYHRISGSSNTSEILSLLSEDSISQLDISKVGPAIYMGGFGNVHCGALKNGDKVAVKYLRMLGANNSDDKQLKLAAREIQVWSKRQHHNILKMLGVAVYNNRIALISPWMANGNLTSYLLKHPEADRYDLCSQVAYAVSYLRYHHIVHGDIKGANVLVSEDYVPKLTDFGSSTLSKYTLAFTATQPYMVLRWTAPEIFIEGKAHTFESDVYALGMTILEAFTGSVPYGSLHDLTVMIRLMQKIPPERPRECMSGEFPDALWNLLASSWDVVPKNRPMALSIRSSLVTMMKPTEVDEGKPTAKESNKQPQAEVASRQSSYYPLHNMEFDIHAEVKALKKDVLDVRSYFDDIYNTLDRLERESLFMRLRSWVGATPAGAWDVIRKEYDRLLRESRRLATTVAAGAEDFRTDMIPFLQDTTASFEEKRRKLTKFITDMKETDAYAERISQGFVDIARSIRTFQTRYFSKGEKGKENIDKRIHRLNKEIEELVESIEKYKAKEDDTILKELRGGIPSNQDDVVGDQILTGMAGLSGPVGERSLLPKAFGDTQTTAAATEAQAHLAQAKEELNEKGRALNKLGSDLANLEHLVPSHIKAAGSHTDYICGRLGAIGKMWAVFRVDAQNLHSQLNKAHNAPGEKEFSRMIQERTRIIPLYDKIEKVLYSYSSAVTEW</sequence>
<accession>A0A8H2WFU6</accession>
<feature type="domain" description="Protein kinase" evidence="3">
    <location>
        <begin position="379"/>
        <end position="636"/>
    </location>
</feature>
<dbReference type="SMART" id="SM00220">
    <property type="entry name" value="S_TKc"/>
    <property type="match status" value="2"/>
</dbReference>
<dbReference type="InterPro" id="IPR051681">
    <property type="entry name" value="Ser/Thr_Kinases-Pseudokinases"/>
</dbReference>
<evidence type="ECO:0000256" key="2">
    <source>
        <dbReference type="SAM" id="MobiDB-lite"/>
    </source>
</evidence>